<dbReference type="Pfam" id="PF13499">
    <property type="entry name" value="EF-hand_7"/>
    <property type="match status" value="1"/>
</dbReference>
<dbReference type="eggNOG" id="KOG0042">
    <property type="taxonomic scope" value="Eukaryota"/>
</dbReference>
<dbReference type="InParanoid" id="B8C6M7"/>
<dbReference type="GO" id="GO:0006072">
    <property type="term" value="P:glycerol-3-phosphate metabolic process"/>
    <property type="evidence" value="ECO:0000318"/>
    <property type="project" value="GO_Central"/>
</dbReference>
<dbReference type="Pfam" id="PF01266">
    <property type="entry name" value="DAO"/>
    <property type="match status" value="1"/>
</dbReference>
<evidence type="ECO:0000256" key="12">
    <source>
        <dbReference type="ARBA" id="ARBA00022946"/>
    </source>
</evidence>
<dbReference type="PROSITE" id="PS00018">
    <property type="entry name" value="EF_HAND_1"/>
    <property type="match status" value="2"/>
</dbReference>
<keyword evidence="17" id="KW-1185">Reference proteome</keyword>
<evidence type="ECO:0000256" key="1">
    <source>
        <dbReference type="ARBA" id="ARBA00001974"/>
    </source>
</evidence>
<dbReference type="InterPro" id="IPR031656">
    <property type="entry name" value="DAO_C"/>
</dbReference>
<evidence type="ECO:0000313" key="16">
    <source>
        <dbReference type="EMBL" id="EED90831.1"/>
    </source>
</evidence>
<evidence type="ECO:0000256" key="6">
    <source>
        <dbReference type="ARBA" id="ARBA00020025"/>
    </source>
</evidence>
<dbReference type="InterPro" id="IPR000447">
    <property type="entry name" value="G3P_DH_FAD-dep"/>
</dbReference>
<keyword evidence="13" id="KW-0560">Oxidoreductase</keyword>
<evidence type="ECO:0000259" key="15">
    <source>
        <dbReference type="PROSITE" id="PS50222"/>
    </source>
</evidence>
<dbReference type="SUPFAM" id="SSF47473">
    <property type="entry name" value="EF-hand"/>
    <property type="match status" value="1"/>
</dbReference>
<evidence type="ECO:0000256" key="10">
    <source>
        <dbReference type="ARBA" id="ARBA00022827"/>
    </source>
</evidence>
<dbReference type="InterPro" id="IPR036188">
    <property type="entry name" value="FAD/NAD-bd_sf"/>
</dbReference>
<dbReference type="InterPro" id="IPR011992">
    <property type="entry name" value="EF-hand-dom_pair"/>
</dbReference>
<dbReference type="SUPFAM" id="SSF51905">
    <property type="entry name" value="FAD/NAD(P)-binding domain"/>
    <property type="match status" value="1"/>
</dbReference>
<dbReference type="RefSeq" id="XP_002291980.1">
    <property type="nucleotide sequence ID" value="XM_002291944.1"/>
</dbReference>
<protein>
    <recommendedName>
        <fullName evidence="6">Glycerol-3-phosphate dehydrogenase, mitochondrial</fullName>
        <ecNumber evidence="5">1.1.5.3</ecNumber>
    </recommendedName>
</protein>
<dbReference type="HOGENOM" id="CLU_015740_3_1_1"/>
<dbReference type="STRING" id="35128.B8C6M7"/>
<evidence type="ECO:0000256" key="13">
    <source>
        <dbReference type="ARBA" id="ARBA00023002"/>
    </source>
</evidence>
<dbReference type="OMA" id="PHIVKPM"/>
<organism evidence="16 17">
    <name type="scientific">Thalassiosira pseudonana</name>
    <name type="common">Marine diatom</name>
    <name type="synonym">Cyclotella nana</name>
    <dbReference type="NCBI Taxonomy" id="35128"/>
    <lineage>
        <taxon>Eukaryota</taxon>
        <taxon>Sar</taxon>
        <taxon>Stramenopiles</taxon>
        <taxon>Ochrophyta</taxon>
        <taxon>Bacillariophyta</taxon>
        <taxon>Coscinodiscophyceae</taxon>
        <taxon>Thalassiosirophycidae</taxon>
        <taxon>Thalassiosirales</taxon>
        <taxon>Thalassiosiraceae</taxon>
        <taxon>Thalassiosira</taxon>
    </lineage>
</organism>
<feature type="domain" description="EF-hand" evidence="15">
    <location>
        <begin position="453"/>
        <end position="488"/>
    </location>
</feature>
<comment type="pathway">
    <text evidence="3">Polyol metabolism; glycerol degradation.</text>
</comment>
<keyword evidence="12" id="KW-0809">Transit peptide</keyword>
<keyword evidence="14" id="KW-0496">Mitochondrion</keyword>
<proteinExistence type="inferred from homology"/>
<evidence type="ECO:0000256" key="9">
    <source>
        <dbReference type="ARBA" id="ARBA00022737"/>
    </source>
</evidence>
<dbReference type="GO" id="GO:0006127">
    <property type="term" value="P:glycerol-3-phosphate shuttle"/>
    <property type="evidence" value="ECO:0000318"/>
    <property type="project" value="GO_Central"/>
</dbReference>
<dbReference type="GO" id="GO:0004368">
    <property type="term" value="F:glycerol-3-phosphate dehydrogenase (quinone) activity"/>
    <property type="evidence" value="ECO:0000318"/>
    <property type="project" value="GO_Central"/>
</dbReference>
<dbReference type="EC" id="1.1.5.3" evidence="5"/>
<dbReference type="Gene3D" id="1.10.8.870">
    <property type="entry name" value="Alpha-glycerophosphate oxidase, cap domain"/>
    <property type="match status" value="1"/>
</dbReference>
<dbReference type="FunFam" id="3.30.9.10:FF:000037">
    <property type="entry name" value="Glycerol-3-phosphate dehydrogenase"/>
    <property type="match status" value="1"/>
</dbReference>
<dbReference type="GeneID" id="7445553"/>
<evidence type="ECO:0000256" key="5">
    <source>
        <dbReference type="ARBA" id="ARBA00013029"/>
    </source>
</evidence>
<dbReference type="GO" id="GO:0005739">
    <property type="term" value="C:mitochondrion"/>
    <property type="evidence" value="ECO:0000318"/>
    <property type="project" value="GO_Central"/>
</dbReference>
<reference evidence="16 17" key="2">
    <citation type="journal article" date="2008" name="Nature">
        <title>The Phaeodactylum genome reveals the evolutionary history of diatom genomes.</title>
        <authorList>
            <person name="Bowler C."/>
            <person name="Allen A.E."/>
            <person name="Badger J.H."/>
            <person name="Grimwood J."/>
            <person name="Jabbari K."/>
            <person name="Kuo A."/>
            <person name="Maheswari U."/>
            <person name="Martens C."/>
            <person name="Maumus F."/>
            <person name="Otillar R.P."/>
            <person name="Rayko E."/>
            <person name="Salamov A."/>
            <person name="Vandepoele K."/>
            <person name="Beszteri B."/>
            <person name="Gruber A."/>
            <person name="Heijde M."/>
            <person name="Katinka M."/>
            <person name="Mock T."/>
            <person name="Valentin K."/>
            <person name="Verret F."/>
            <person name="Berges J.A."/>
            <person name="Brownlee C."/>
            <person name="Cadoret J.P."/>
            <person name="Chiovitti A."/>
            <person name="Choi C.J."/>
            <person name="Coesel S."/>
            <person name="De Martino A."/>
            <person name="Detter J.C."/>
            <person name="Durkin C."/>
            <person name="Falciatore A."/>
            <person name="Fournet J."/>
            <person name="Haruta M."/>
            <person name="Huysman M.J."/>
            <person name="Jenkins B.D."/>
            <person name="Jiroutova K."/>
            <person name="Jorgensen R.E."/>
            <person name="Joubert Y."/>
            <person name="Kaplan A."/>
            <person name="Kroger N."/>
            <person name="Kroth P.G."/>
            <person name="La Roche J."/>
            <person name="Lindquist E."/>
            <person name="Lommer M."/>
            <person name="Martin-Jezequel V."/>
            <person name="Lopez P.J."/>
            <person name="Lucas S."/>
            <person name="Mangogna M."/>
            <person name="McGinnis K."/>
            <person name="Medlin L.K."/>
            <person name="Montsant A."/>
            <person name="Oudot-Le Secq M.P."/>
            <person name="Napoli C."/>
            <person name="Obornik M."/>
            <person name="Parker M.S."/>
            <person name="Petit J.L."/>
            <person name="Porcel B.M."/>
            <person name="Poulsen N."/>
            <person name="Robison M."/>
            <person name="Rychlewski L."/>
            <person name="Rynearson T.A."/>
            <person name="Schmutz J."/>
            <person name="Shapiro H."/>
            <person name="Siaut M."/>
            <person name="Stanley M."/>
            <person name="Sussman M.R."/>
            <person name="Taylor A.R."/>
            <person name="Vardi A."/>
            <person name="von Dassow P."/>
            <person name="Vyverman W."/>
            <person name="Willis A."/>
            <person name="Wyrwicz L.S."/>
            <person name="Rokhsar D.S."/>
            <person name="Weissenbach J."/>
            <person name="Armbrust E.V."/>
            <person name="Green B.R."/>
            <person name="Van de Peer Y."/>
            <person name="Grigoriev I.V."/>
        </authorList>
    </citation>
    <scope>NUCLEOTIDE SEQUENCE [LARGE SCALE GENOMIC DNA]</scope>
    <source>
        <strain evidence="16 17">CCMP1335</strain>
    </source>
</reference>
<dbReference type="InterPro" id="IPR006076">
    <property type="entry name" value="FAD-dep_OxRdtase"/>
</dbReference>
<dbReference type="CDD" id="cd00051">
    <property type="entry name" value="EFh"/>
    <property type="match status" value="1"/>
</dbReference>
<keyword evidence="11" id="KW-0106">Calcium</keyword>
<gene>
    <name evidence="16" type="ORF">THAPSDRAFT_41505</name>
</gene>
<dbReference type="InterPro" id="IPR038299">
    <property type="entry name" value="DAO_C_sf"/>
</dbReference>
<evidence type="ECO:0000256" key="3">
    <source>
        <dbReference type="ARBA" id="ARBA00004745"/>
    </source>
</evidence>
<evidence type="ECO:0000256" key="11">
    <source>
        <dbReference type="ARBA" id="ARBA00022837"/>
    </source>
</evidence>
<dbReference type="GO" id="GO:0005509">
    <property type="term" value="F:calcium ion binding"/>
    <property type="evidence" value="ECO:0007669"/>
    <property type="project" value="InterPro"/>
</dbReference>
<reference evidence="16 17" key="1">
    <citation type="journal article" date="2004" name="Science">
        <title>The genome of the diatom Thalassiosira pseudonana: ecology, evolution, and metabolism.</title>
        <authorList>
            <person name="Armbrust E.V."/>
            <person name="Berges J.A."/>
            <person name="Bowler C."/>
            <person name="Green B.R."/>
            <person name="Martinez D."/>
            <person name="Putnam N.H."/>
            <person name="Zhou S."/>
            <person name="Allen A.E."/>
            <person name="Apt K.E."/>
            <person name="Bechner M."/>
            <person name="Brzezinski M.A."/>
            <person name="Chaal B.K."/>
            <person name="Chiovitti A."/>
            <person name="Davis A.K."/>
            <person name="Demarest M.S."/>
            <person name="Detter J.C."/>
            <person name="Glavina T."/>
            <person name="Goodstein D."/>
            <person name="Hadi M.Z."/>
            <person name="Hellsten U."/>
            <person name="Hildebrand M."/>
            <person name="Jenkins B.D."/>
            <person name="Jurka J."/>
            <person name="Kapitonov V.V."/>
            <person name="Kroger N."/>
            <person name="Lau W.W."/>
            <person name="Lane T.W."/>
            <person name="Larimer F.W."/>
            <person name="Lippmeier J.C."/>
            <person name="Lucas S."/>
            <person name="Medina M."/>
            <person name="Montsant A."/>
            <person name="Obornik M."/>
            <person name="Parker M.S."/>
            <person name="Palenik B."/>
            <person name="Pazour G.J."/>
            <person name="Richardson P.M."/>
            <person name="Rynearson T.A."/>
            <person name="Saito M.A."/>
            <person name="Schwartz D.C."/>
            <person name="Thamatrakoln K."/>
            <person name="Valentin K."/>
            <person name="Vardi A."/>
            <person name="Wilkerson F.P."/>
            <person name="Rokhsar D.S."/>
        </authorList>
    </citation>
    <scope>NUCLEOTIDE SEQUENCE [LARGE SCALE GENOMIC DNA]</scope>
    <source>
        <strain evidence="16 17">CCMP1335</strain>
    </source>
</reference>
<evidence type="ECO:0000256" key="14">
    <source>
        <dbReference type="ARBA" id="ARBA00023128"/>
    </source>
</evidence>
<comment type="subcellular location">
    <subcellularLocation>
        <location evidence="2">Mitochondrion</location>
    </subcellularLocation>
</comment>
<dbReference type="SUPFAM" id="SSF54373">
    <property type="entry name" value="FAD-linked reductases, C-terminal domain"/>
    <property type="match status" value="1"/>
</dbReference>
<dbReference type="InterPro" id="IPR018247">
    <property type="entry name" value="EF_Hand_1_Ca_BS"/>
</dbReference>
<sequence>MRSKEAREKFPQLNDRDIKYCAVFYEGQHNDARTNLAIAMTAAEKGAHISNYVEMKEAILDESGKVIGIKALDRIAGDSFEIYGKNVIFAGGPFTDALREMETDEEVKPAVQGASGSHIVLPGYYAPKDMGLLDYNTSDGRFLFFLPWQGSVLVGTTDKKCAPETSPHPPEDEIQWMLKECEKYLSPSLKVRRSDVLSAWRGWRPLAADPHRPPGGQVSRDHVISTNPKSGVTFIAGGKWTTWREMAEDVLDKTLGDNHPKCNTLDIMLHGGDGYSESLSIELIQKYGLDQRVAEHLVKTYGGRVWEVAERCAPTGKVWPRYGIPLASSYPYIEAEVRFACQEYACTVEDILSRRTRIAFLNKDAATQMLPRVADIMAEELGWSKKVKAAQIKAAEEYLDSYGGRVPKEDELALRLPLHEDIMQVFAEIDTDGSGFLDLQEVKEMAARLGNPLSDKKAKAVFDEMDKNKNGKVDVDEFMHWMDSKSDSHGFRTALSKSMGLGGVGWLNKKGGGGSFLG</sequence>
<dbReference type="FunCoup" id="B8C6M7">
    <property type="interactions" value="122"/>
</dbReference>
<dbReference type="SMART" id="SM00054">
    <property type="entry name" value="EFh"/>
    <property type="match status" value="2"/>
</dbReference>
<dbReference type="Gene3D" id="3.30.9.10">
    <property type="entry name" value="D-Amino Acid Oxidase, subunit A, domain 2"/>
    <property type="match status" value="1"/>
</dbReference>
<dbReference type="Pfam" id="PF16901">
    <property type="entry name" value="DAO_C"/>
    <property type="match status" value="1"/>
</dbReference>
<comment type="cofactor">
    <cofactor evidence="1">
        <name>FAD</name>
        <dbReference type="ChEBI" id="CHEBI:57692"/>
    </cofactor>
</comment>
<dbReference type="KEGG" id="tps:THAPSDRAFT_41505"/>
<evidence type="ECO:0000256" key="7">
    <source>
        <dbReference type="ARBA" id="ARBA00022630"/>
    </source>
</evidence>
<dbReference type="Proteomes" id="UP000001449">
    <property type="component" value="Chromosome 8"/>
</dbReference>
<dbReference type="PANTHER" id="PTHR11985">
    <property type="entry name" value="GLYCEROL-3-PHOSPHATE DEHYDROGENASE"/>
    <property type="match status" value="1"/>
</dbReference>
<keyword evidence="10" id="KW-0274">FAD</keyword>
<keyword evidence="8" id="KW-0479">Metal-binding</keyword>
<evidence type="ECO:0000313" key="17">
    <source>
        <dbReference type="Proteomes" id="UP000001449"/>
    </source>
</evidence>
<dbReference type="PANTHER" id="PTHR11985:SF15">
    <property type="entry name" value="GLYCEROL-3-PHOSPHATE DEHYDROGENASE, MITOCHONDRIAL"/>
    <property type="match status" value="1"/>
</dbReference>
<evidence type="ECO:0000256" key="8">
    <source>
        <dbReference type="ARBA" id="ARBA00022723"/>
    </source>
</evidence>
<dbReference type="Gene3D" id="1.10.238.10">
    <property type="entry name" value="EF-hand"/>
    <property type="match status" value="1"/>
</dbReference>
<evidence type="ECO:0000256" key="2">
    <source>
        <dbReference type="ARBA" id="ARBA00004173"/>
    </source>
</evidence>
<keyword evidence="9" id="KW-0677">Repeat</keyword>
<dbReference type="EMBL" id="CM000644">
    <property type="protein sequence ID" value="EED90831.1"/>
    <property type="molecule type" value="Genomic_DNA"/>
</dbReference>
<dbReference type="InterPro" id="IPR002048">
    <property type="entry name" value="EF_hand_dom"/>
</dbReference>
<feature type="domain" description="EF-hand" evidence="15">
    <location>
        <begin position="417"/>
        <end position="452"/>
    </location>
</feature>
<dbReference type="PROSITE" id="PS50222">
    <property type="entry name" value="EF_HAND_2"/>
    <property type="match status" value="2"/>
</dbReference>
<evidence type="ECO:0000256" key="4">
    <source>
        <dbReference type="ARBA" id="ARBA00007330"/>
    </source>
</evidence>
<accession>B8C6M7</accession>
<comment type="similarity">
    <text evidence="4">Belongs to the FAD-dependent glycerol-3-phosphate dehydrogenase family.</text>
</comment>
<dbReference type="Gene3D" id="3.50.50.60">
    <property type="entry name" value="FAD/NAD(P)-binding domain"/>
    <property type="match status" value="1"/>
</dbReference>
<dbReference type="AlphaFoldDB" id="B8C6M7"/>
<dbReference type="PaxDb" id="35128-Thaps41505"/>
<dbReference type="FunFam" id="1.10.8.870:FF:000001">
    <property type="entry name" value="Glycerol-3-phosphate dehydrogenase"/>
    <property type="match status" value="1"/>
</dbReference>
<keyword evidence="7" id="KW-0285">Flavoprotein</keyword>
<name>B8C6M7_THAPS</name>